<gene>
    <name evidence="6" type="ORF">GCM10007380_43530</name>
</gene>
<evidence type="ECO:0000256" key="3">
    <source>
        <dbReference type="ARBA" id="ARBA00022679"/>
    </source>
</evidence>
<dbReference type="PANTHER" id="PTHR44307">
    <property type="entry name" value="PHOSPHOETHANOLAMINE METHYLTRANSFERASE"/>
    <property type="match status" value="1"/>
</dbReference>
<dbReference type="Pfam" id="PF08241">
    <property type="entry name" value="Methyltransf_11"/>
    <property type="match status" value="1"/>
</dbReference>
<reference evidence="7" key="1">
    <citation type="journal article" date="2019" name="Int. J. Syst. Evol. Microbiol.">
        <title>The Global Catalogue of Microorganisms (GCM) 10K type strain sequencing project: providing services to taxonomists for standard genome sequencing and annotation.</title>
        <authorList>
            <consortium name="The Broad Institute Genomics Platform"/>
            <consortium name="The Broad Institute Genome Sequencing Center for Infectious Disease"/>
            <person name="Wu L."/>
            <person name="Ma J."/>
        </authorList>
    </citation>
    <scope>NUCLEOTIDE SEQUENCE [LARGE SCALE GENOMIC DNA]</scope>
    <source>
        <strain evidence="7">CGMCC 1.14993</strain>
    </source>
</reference>
<dbReference type="GO" id="GO:0032259">
    <property type="term" value="P:methylation"/>
    <property type="evidence" value="ECO:0007669"/>
    <property type="project" value="UniProtKB-KW"/>
</dbReference>
<comment type="pathway">
    <text evidence="1">Lipid metabolism.</text>
</comment>
<name>A0A8J3AQR1_9BACI</name>
<comment type="pathway">
    <text evidence="4">Phospholipid metabolism.</text>
</comment>
<dbReference type="AlphaFoldDB" id="A0A8J3AQR1"/>
<keyword evidence="2 6" id="KW-0489">Methyltransferase</keyword>
<sequence length="239" mass="27410">MGKFNYIDLIATLGIEDAHPGGFDLTKEMVKFLPIKSNSSVLEVGCGSGKTAQYLYEKYKCSIDTIDINDRMLINAKKRFNKKKIPINLFQASAEKLPFQENVYDFIISESVTSFTNVDKSLSEYARVLKEGGYLLAIEMTTEKPLTVREQKDIQDVYGISKTRTVKEWENSLVRAGFSEYKIIRGETIVNTSTKPMSSLPFDKLPPDGIELLHKFQKLILRYKDVLGYRVFLCRKQRY</sequence>
<dbReference type="CDD" id="cd02440">
    <property type="entry name" value="AdoMet_MTases"/>
    <property type="match status" value="1"/>
</dbReference>
<protein>
    <submittedName>
        <fullName evidence="6">Methyltransferase</fullName>
    </submittedName>
</protein>
<dbReference type="GO" id="GO:0008757">
    <property type="term" value="F:S-adenosylmethionine-dependent methyltransferase activity"/>
    <property type="evidence" value="ECO:0007669"/>
    <property type="project" value="InterPro"/>
</dbReference>
<proteinExistence type="predicted"/>
<comment type="caution">
    <text evidence="6">The sequence shown here is derived from an EMBL/GenBank/DDBJ whole genome shotgun (WGS) entry which is preliminary data.</text>
</comment>
<dbReference type="InterPro" id="IPR013216">
    <property type="entry name" value="Methyltransf_11"/>
</dbReference>
<evidence type="ECO:0000256" key="1">
    <source>
        <dbReference type="ARBA" id="ARBA00005189"/>
    </source>
</evidence>
<dbReference type="Proteomes" id="UP000626244">
    <property type="component" value="Unassembled WGS sequence"/>
</dbReference>
<accession>A0A8J3AQR1</accession>
<dbReference type="SUPFAM" id="SSF53335">
    <property type="entry name" value="S-adenosyl-L-methionine-dependent methyltransferases"/>
    <property type="match status" value="1"/>
</dbReference>
<dbReference type="Gene3D" id="3.40.50.150">
    <property type="entry name" value="Vaccinia Virus protein VP39"/>
    <property type="match status" value="1"/>
</dbReference>
<evidence type="ECO:0000259" key="5">
    <source>
        <dbReference type="Pfam" id="PF08241"/>
    </source>
</evidence>
<organism evidence="6 7">
    <name type="scientific">Gottfriedia solisilvae</name>
    <dbReference type="NCBI Taxonomy" id="1516104"/>
    <lineage>
        <taxon>Bacteria</taxon>
        <taxon>Bacillati</taxon>
        <taxon>Bacillota</taxon>
        <taxon>Bacilli</taxon>
        <taxon>Bacillales</taxon>
        <taxon>Bacillaceae</taxon>
        <taxon>Gottfriedia</taxon>
    </lineage>
</organism>
<evidence type="ECO:0000313" key="6">
    <source>
        <dbReference type="EMBL" id="GGI18563.1"/>
    </source>
</evidence>
<evidence type="ECO:0000256" key="4">
    <source>
        <dbReference type="ARBA" id="ARBA00025707"/>
    </source>
</evidence>
<keyword evidence="3" id="KW-0808">Transferase</keyword>
<keyword evidence="7" id="KW-1185">Reference proteome</keyword>
<evidence type="ECO:0000256" key="2">
    <source>
        <dbReference type="ARBA" id="ARBA00022603"/>
    </source>
</evidence>
<dbReference type="InterPro" id="IPR029063">
    <property type="entry name" value="SAM-dependent_MTases_sf"/>
</dbReference>
<dbReference type="RefSeq" id="WP_088004297.1">
    <property type="nucleotide sequence ID" value="NZ_BMHB01000011.1"/>
</dbReference>
<feature type="domain" description="Methyltransferase type 11" evidence="5">
    <location>
        <begin position="42"/>
        <end position="136"/>
    </location>
</feature>
<dbReference type="EMBL" id="BMHB01000011">
    <property type="protein sequence ID" value="GGI18563.1"/>
    <property type="molecule type" value="Genomic_DNA"/>
</dbReference>
<dbReference type="PANTHER" id="PTHR44307:SF2">
    <property type="entry name" value="PHOSPHOETHANOLAMINE METHYLTRANSFERASE ISOFORM X1"/>
    <property type="match status" value="1"/>
</dbReference>
<evidence type="ECO:0000313" key="7">
    <source>
        <dbReference type="Proteomes" id="UP000626244"/>
    </source>
</evidence>
<dbReference type="OrthoDB" id="43862at2"/>